<name>A0ABP4GE06_9ACTN</name>
<sequence length="149" mass="15726">MPGDGSPEHRWRPRQILTGRGRHRDRGSAARYWRSAWTRVARLGLGAHGAAAGRGLRNRLLSTGCAPSRRAVDWNEGAGVTERGVIGVRRGALDATDAGAAGQDRETYLNERLDLVVADGGFAGCPPGARASSPRPAPLPAPHSAKGFS</sequence>
<evidence type="ECO:0000256" key="1">
    <source>
        <dbReference type="SAM" id="MobiDB-lite"/>
    </source>
</evidence>
<protein>
    <submittedName>
        <fullName evidence="2">Uncharacterized protein</fullName>
    </submittedName>
</protein>
<dbReference type="EMBL" id="BAAALF010000010">
    <property type="protein sequence ID" value="GAA1222188.1"/>
    <property type="molecule type" value="Genomic_DNA"/>
</dbReference>
<evidence type="ECO:0000313" key="2">
    <source>
        <dbReference type="EMBL" id="GAA1222188.1"/>
    </source>
</evidence>
<organism evidence="2 3">
    <name type="scientific">Kitasatospora nipponensis</name>
    <dbReference type="NCBI Taxonomy" id="258049"/>
    <lineage>
        <taxon>Bacteria</taxon>
        <taxon>Bacillati</taxon>
        <taxon>Actinomycetota</taxon>
        <taxon>Actinomycetes</taxon>
        <taxon>Kitasatosporales</taxon>
        <taxon>Streptomycetaceae</taxon>
        <taxon>Kitasatospora</taxon>
    </lineage>
</organism>
<dbReference type="RefSeq" id="WP_344439725.1">
    <property type="nucleotide sequence ID" value="NZ_BAAALF010000010.1"/>
</dbReference>
<gene>
    <name evidence="2" type="ORF">GCM10009665_10500</name>
</gene>
<accession>A0ABP4GE06</accession>
<feature type="region of interest" description="Disordered" evidence="1">
    <location>
        <begin position="1"/>
        <end position="25"/>
    </location>
</feature>
<evidence type="ECO:0000313" key="3">
    <source>
        <dbReference type="Proteomes" id="UP001500037"/>
    </source>
</evidence>
<feature type="region of interest" description="Disordered" evidence="1">
    <location>
        <begin position="126"/>
        <end position="149"/>
    </location>
</feature>
<keyword evidence="3" id="KW-1185">Reference proteome</keyword>
<comment type="caution">
    <text evidence="2">The sequence shown here is derived from an EMBL/GenBank/DDBJ whole genome shotgun (WGS) entry which is preliminary data.</text>
</comment>
<reference evidence="3" key="1">
    <citation type="journal article" date="2019" name="Int. J. Syst. Evol. Microbiol.">
        <title>The Global Catalogue of Microorganisms (GCM) 10K type strain sequencing project: providing services to taxonomists for standard genome sequencing and annotation.</title>
        <authorList>
            <consortium name="The Broad Institute Genomics Platform"/>
            <consortium name="The Broad Institute Genome Sequencing Center for Infectious Disease"/>
            <person name="Wu L."/>
            <person name="Ma J."/>
        </authorList>
    </citation>
    <scope>NUCLEOTIDE SEQUENCE [LARGE SCALE GENOMIC DNA]</scope>
    <source>
        <strain evidence="3">JCM 13004</strain>
    </source>
</reference>
<feature type="compositionally biased region" description="Basic and acidic residues" evidence="1">
    <location>
        <begin position="1"/>
        <end position="10"/>
    </location>
</feature>
<proteinExistence type="predicted"/>
<dbReference type="Proteomes" id="UP001500037">
    <property type="component" value="Unassembled WGS sequence"/>
</dbReference>